<accession>A0A067TA73</accession>
<reference evidence="3" key="1">
    <citation type="journal article" date="2014" name="Proc. Natl. Acad. Sci. U.S.A.">
        <title>Extensive sampling of basidiomycete genomes demonstrates inadequacy of the white-rot/brown-rot paradigm for wood decay fungi.</title>
        <authorList>
            <person name="Riley R."/>
            <person name="Salamov A.A."/>
            <person name="Brown D.W."/>
            <person name="Nagy L.G."/>
            <person name="Floudas D."/>
            <person name="Held B.W."/>
            <person name="Levasseur A."/>
            <person name="Lombard V."/>
            <person name="Morin E."/>
            <person name="Otillar R."/>
            <person name="Lindquist E.A."/>
            <person name="Sun H."/>
            <person name="LaButti K.M."/>
            <person name="Schmutz J."/>
            <person name="Jabbour D."/>
            <person name="Luo H."/>
            <person name="Baker S.E."/>
            <person name="Pisabarro A.G."/>
            <person name="Walton J.D."/>
            <person name="Blanchette R.A."/>
            <person name="Henrissat B."/>
            <person name="Martin F."/>
            <person name="Cullen D."/>
            <person name="Hibbett D.S."/>
            <person name="Grigoriev I.V."/>
        </authorList>
    </citation>
    <scope>NUCLEOTIDE SEQUENCE [LARGE SCALE GENOMIC DNA]</scope>
    <source>
        <strain evidence="3">CBS 339.88</strain>
    </source>
</reference>
<dbReference type="AlphaFoldDB" id="A0A067TA73"/>
<keyword evidence="3" id="KW-1185">Reference proteome</keyword>
<name>A0A067TA73_GALM3</name>
<feature type="compositionally biased region" description="Polar residues" evidence="1">
    <location>
        <begin position="157"/>
        <end position="172"/>
    </location>
</feature>
<dbReference type="HOGENOM" id="CLU_1372306_0_0_1"/>
<organism evidence="2 3">
    <name type="scientific">Galerina marginata (strain CBS 339.88)</name>
    <dbReference type="NCBI Taxonomy" id="685588"/>
    <lineage>
        <taxon>Eukaryota</taxon>
        <taxon>Fungi</taxon>
        <taxon>Dikarya</taxon>
        <taxon>Basidiomycota</taxon>
        <taxon>Agaricomycotina</taxon>
        <taxon>Agaricomycetes</taxon>
        <taxon>Agaricomycetidae</taxon>
        <taxon>Agaricales</taxon>
        <taxon>Agaricineae</taxon>
        <taxon>Strophariaceae</taxon>
        <taxon>Galerina</taxon>
    </lineage>
</organism>
<dbReference type="EMBL" id="KL142372">
    <property type="protein sequence ID" value="KDR80016.1"/>
    <property type="molecule type" value="Genomic_DNA"/>
</dbReference>
<dbReference type="Proteomes" id="UP000027222">
    <property type="component" value="Unassembled WGS sequence"/>
</dbReference>
<sequence length="199" mass="20972">MRSTCGFLFCVPSSSTPAPHLPRGLLTPISSWTPPTASCPASPPSGSGLRCSHLPLQPLDGDNVVETMNTTHGVLSRISPLMLEVSDVLACPCGLSTKSLSSSPSETVTTSTREATTLSQTAPRTQPPHNRPSDHSVDADRRPRALASPREPATVHLQPSTQTRNPVPGIHNSTTITRKYAVPNLPSSTSPLTAVTIDV</sequence>
<feature type="compositionally biased region" description="Low complexity" evidence="1">
    <location>
        <begin position="98"/>
        <end position="121"/>
    </location>
</feature>
<evidence type="ECO:0000313" key="3">
    <source>
        <dbReference type="Proteomes" id="UP000027222"/>
    </source>
</evidence>
<feature type="region of interest" description="Disordered" evidence="1">
    <location>
        <begin position="98"/>
        <end position="172"/>
    </location>
</feature>
<evidence type="ECO:0000256" key="1">
    <source>
        <dbReference type="SAM" id="MobiDB-lite"/>
    </source>
</evidence>
<gene>
    <name evidence="2" type="ORF">GALMADRAFT_136580</name>
</gene>
<feature type="compositionally biased region" description="Basic and acidic residues" evidence="1">
    <location>
        <begin position="131"/>
        <end position="143"/>
    </location>
</feature>
<proteinExistence type="predicted"/>
<protein>
    <submittedName>
        <fullName evidence="2">Uncharacterized protein</fullName>
    </submittedName>
</protein>
<evidence type="ECO:0000313" key="2">
    <source>
        <dbReference type="EMBL" id="KDR80016.1"/>
    </source>
</evidence>